<evidence type="ECO:0000313" key="2">
    <source>
        <dbReference type="Proteomes" id="UP001218629"/>
    </source>
</evidence>
<dbReference type="EMBL" id="CP095749">
    <property type="protein sequence ID" value="WEB42931.1"/>
    <property type="molecule type" value="Genomic_DNA"/>
</dbReference>
<name>A0ABY8AE35_9ACTN</name>
<accession>A0ABY8AE35</accession>
<organism evidence="1 2">
    <name type="scientific">Streptomyces yunnanensis</name>
    <dbReference type="NCBI Taxonomy" id="156453"/>
    <lineage>
        <taxon>Bacteria</taxon>
        <taxon>Bacillati</taxon>
        <taxon>Actinomycetota</taxon>
        <taxon>Actinomycetes</taxon>
        <taxon>Kitasatosporales</taxon>
        <taxon>Streptomycetaceae</taxon>
        <taxon>Streptomyces</taxon>
    </lineage>
</organism>
<dbReference type="RefSeq" id="WP_203232589.1">
    <property type="nucleotide sequence ID" value="NZ_CP095749.1"/>
</dbReference>
<protein>
    <submittedName>
        <fullName evidence="1">Uncharacterized protein</fullName>
    </submittedName>
</protein>
<keyword evidence="2" id="KW-1185">Reference proteome</keyword>
<dbReference type="Proteomes" id="UP001218629">
    <property type="component" value="Chromosome"/>
</dbReference>
<evidence type="ECO:0000313" key="1">
    <source>
        <dbReference type="EMBL" id="WEB42931.1"/>
    </source>
</evidence>
<sequence>MPTWPEVPQSVADCHRCLTLYRQRADAIRRGDRSAESDCNVLLRRHYTEAHG</sequence>
<reference evidence="1 2" key="1">
    <citation type="submission" date="2022-03" db="EMBL/GenBank/DDBJ databases">
        <title>Streptomyces yunnanensis P86,complete genome.</title>
        <authorList>
            <person name="Chen S."/>
            <person name="Zhang Q."/>
        </authorList>
    </citation>
    <scope>NUCLEOTIDE SEQUENCE [LARGE SCALE GENOMIC DNA]</scope>
    <source>
        <strain evidence="1 2">P86</strain>
    </source>
</reference>
<proteinExistence type="predicted"/>
<gene>
    <name evidence="1" type="ORF">MOV08_29205</name>
</gene>